<dbReference type="AlphaFoldDB" id="A0A914WR66"/>
<dbReference type="PANTHER" id="PTHR22904:SF523">
    <property type="entry name" value="STRESS-INDUCED-PHOSPHOPROTEIN 1"/>
    <property type="match status" value="1"/>
</dbReference>
<dbReference type="PANTHER" id="PTHR22904">
    <property type="entry name" value="TPR REPEAT CONTAINING PROTEIN"/>
    <property type="match status" value="1"/>
</dbReference>
<dbReference type="Proteomes" id="UP000887566">
    <property type="component" value="Unplaced"/>
</dbReference>
<dbReference type="InterPro" id="IPR019734">
    <property type="entry name" value="TPR_rpt"/>
</dbReference>
<evidence type="ECO:0000256" key="1">
    <source>
        <dbReference type="ARBA" id="ARBA00022737"/>
    </source>
</evidence>
<evidence type="ECO:0000313" key="3">
    <source>
        <dbReference type="Proteomes" id="UP000887566"/>
    </source>
</evidence>
<dbReference type="SUPFAM" id="SSF48452">
    <property type="entry name" value="TPR-like"/>
    <property type="match status" value="1"/>
</dbReference>
<evidence type="ECO:0000313" key="4">
    <source>
        <dbReference type="WBParaSite" id="PSAMB.scaffold50size93760.g1090.t1"/>
    </source>
</evidence>
<keyword evidence="3" id="KW-1185">Reference proteome</keyword>
<name>A0A914WR66_9BILA</name>
<sequence length="183" mass="19707">MSASTSRRSAGFVLSDNETYDSDAAIPRSIVFSARVEAAAKACNEGDFEAALLLYNDVVRIDPTNNVLYSNRSAILCKLGRFADALDDAHQAQTLKPGWAKVGVVFLRVGLGGGVALQPSESRASSSSSWMDGSGQMFATGVVTRRIRHFSVSLRRHSLATKTGVKQSVVASVRQQWTTVDPR</sequence>
<dbReference type="InterPro" id="IPR011990">
    <property type="entry name" value="TPR-like_helical_dom_sf"/>
</dbReference>
<protein>
    <submittedName>
        <fullName evidence="4">Uncharacterized protein</fullName>
    </submittedName>
</protein>
<dbReference type="SMART" id="SM00028">
    <property type="entry name" value="TPR"/>
    <property type="match status" value="2"/>
</dbReference>
<keyword evidence="1" id="KW-0677">Repeat</keyword>
<proteinExistence type="predicted"/>
<evidence type="ECO:0000256" key="2">
    <source>
        <dbReference type="ARBA" id="ARBA00022803"/>
    </source>
</evidence>
<accession>A0A914WR66</accession>
<organism evidence="3 4">
    <name type="scientific">Plectus sambesii</name>
    <dbReference type="NCBI Taxonomy" id="2011161"/>
    <lineage>
        <taxon>Eukaryota</taxon>
        <taxon>Metazoa</taxon>
        <taxon>Ecdysozoa</taxon>
        <taxon>Nematoda</taxon>
        <taxon>Chromadorea</taxon>
        <taxon>Plectida</taxon>
        <taxon>Plectina</taxon>
        <taxon>Plectoidea</taxon>
        <taxon>Plectidae</taxon>
        <taxon>Plectus</taxon>
    </lineage>
</organism>
<dbReference type="WBParaSite" id="PSAMB.scaffold50size93760.g1090.t1">
    <property type="protein sequence ID" value="PSAMB.scaffold50size93760.g1090.t1"/>
    <property type="gene ID" value="PSAMB.scaffold50size93760.g1090"/>
</dbReference>
<dbReference type="GO" id="GO:0051879">
    <property type="term" value="F:Hsp90 protein binding"/>
    <property type="evidence" value="ECO:0007669"/>
    <property type="project" value="TreeGrafter"/>
</dbReference>
<keyword evidence="2" id="KW-0802">TPR repeat</keyword>
<dbReference type="Gene3D" id="1.25.40.10">
    <property type="entry name" value="Tetratricopeptide repeat domain"/>
    <property type="match status" value="1"/>
</dbReference>
<reference evidence="4" key="1">
    <citation type="submission" date="2022-11" db="UniProtKB">
        <authorList>
            <consortium name="WormBaseParasite"/>
        </authorList>
    </citation>
    <scope>IDENTIFICATION</scope>
</reference>